<organism evidence="4 5">
    <name type="scientific">Novipirellula herctigrandis</name>
    <dbReference type="NCBI Taxonomy" id="2527986"/>
    <lineage>
        <taxon>Bacteria</taxon>
        <taxon>Pseudomonadati</taxon>
        <taxon>Planctomycetota</taxon>
        <taxon>Planctomycetia</taxon>
        <taxon>Pirellulales</taxon>
        <taxon>Pirellulaceae</taxon>
        <taxon>Novipirellula</taxon>
    </lineage>
</organism>
<evidence type="ECO:0000313" key="4">
    <source>
        <dbReference type="EMBL" id="TWT80907.1"/>
    </source>
</evidence>
<dbReference type="Pfam" id="PF03983">
    <property type="entry name" value="SHD1"/>
    <property type="match status" value="1"/>
</dbReference>
<dbReference type="EMBL" id="SJPJ01000001">
    <property type="protein sequence ID" value="TWT80907.1"/>
    <property type="molecule type" value="Genomic_DNA"/>
</dbReference>
<protein>
    <recommendedName>
        <fullName evidence="3">SLA1 homology domain-containing protein</fullName>
    </recommendedName>
</protein>
<sequence length="548" mass="61017" precursor="true">MKMYFSGRTIARLFAFLMAIHSIAEAQTLRYTPNVPSEVEYEFDINLDLGPSQTSLKGTTRYKIESLSDGEVRMTFQGGLSESTKNKSLTRRRTFPPRHSFSHSSGFGRTPTYRGLSTTSNTVTITSLGELVALQGESQLPYLLGHLSLLPFEPLPPSDQTTWKREGTVGVAATESQDRFGFPPFSDRNDRDLRTASTQMTYELLNQNADQASIKKTYKLIMPLKDTDSVIELDGSGTWVFDKKRNLPGSMDFTYQLKVELGGAMVTAPLRLRYHLLTEAEVAKRKAAADERKAKAEREAAERAEIAARPVTAIEKTAWLKAMRTGNVSERIDALRKLTAKTPADPDREIVATIRKLTQSDSGVVVTFAKKALEKWDREFASTNKLVKSYDSHMHVESTGRTVTGATPLYSGQIVQVNERSNWWKAATVKEVLPSGRVEIEFRGPFPKRAIVEREKIQLAPKDLPQPASLKSAVARSATPTDSETGKALTPFRVWTDATSKFKVRAKLLLIANDSLVLSREDGNLVTVPLSKMSEKDQAFIEGMQNSR</sequence>
<dbReference type="AlphaFoldDB" id="A0A5C5Z1V1"/>
<feature type="domain" description="SLA1 homology" evidence="3">
    <location>
        <begin position="492"/>
        <end position="546"/>
    </location>
</feature>
<accession>A0A5C5Z1V1</accession>
<dbReference type="GO" id="GO:0030674">
    <property type="term" value="F:protein-macromolecule adaptor activity"/>
    <property type="evidence" value="ECO:0007669"/>
    <property type="project" value="InterPro"/>
</dbReference>
<evidence type="ECO:0000256" key="1">
    <source>
        <dbReference type="SAM" id="MobiDB-lite"/>
    </source>
</evidence>
<dbReference type="GO" id="GO:0043130">
    <property type="term" value="F:ubiquitin binding"/>
    <property type="evidence" value="ECO:0007669"/>
    <property type="project" value="InterPro"/>
</dbReference>
<dbReference type="Gene3D" id="2.30.30.700">
    <property type="entry name" value="SLA1 homology domain 1"/>
    <property type="match status" value="1"/>
</dbReference>
<dbReference type="Proteomes" id="UP000315010">
    <property type="component" value="Unassembled WGS sequence"/>
</dbReference>
<feature type="region of interest" description="Disordered" evidence="1">
    <location>
        <begin position="81"/>
        <end position="115"/>
    </location>
</feature>
<keyword evidence="2" id="KW-0732">Signal</keyword>
<comment type="caution">
    <text evidence="4">The sequence shown here is derived from an EMBL/GenBank/DDBJ whole genome shotgun (WGS) entry which is preliminary data.</text>
</comment>
<dbReference type="OrthoDB" id="291762at2"/>
<gene>
    <name evidence="4" type="ORF">CA13_23530</name>
</gene>
<reference evidence="4 5" key="1">
    <citation type="submission" date="2019-02" db="EMBL/GenBank/DDBJ databases">
        <title>Deep-cultivation of Planctomycetes and their phenomic and genomic characterization uncovers novel biology.</title>
        <authorList>
            <person name="Wiegand S."/>
            <person name="Jogler M."/>
            <person name="Boedeker C."/>
            <person name="Pinto D."/>
            <person name="Vollmers J."/>
            <person name="Rivas-Marin E."/>
            <person name="Kohn T."/>
            <person name="Peeters S.H."/>
            <person name="Heuer A."/>
            <person name="Rast P."/>
            <person name="Oberbeckmann S."/>
            <person name="Bunk B."/>
            <person name="Jeske O."/>
            <person name="Meyerdierks A."/>
            <person name="Storesund J.E."/>
            <person name="Kallscheuer N."/>
            <person name="Luecker S."/>
            <person name="Lage O.M."/>
            <person name="Pohl T."/>
            <person name="Merkel B.J."/>
            <person name="Hornburger P."/>
            <person name="Mueller R.-W."/>
            <person name="Bruemmer F."/>
            <person name="Labrenz M."/>
            <person name="Spormann A.M."/>
            <person name="Op Den Camp H."/>
            <person name="Overmann J."/>
            <person name="Amann R."/>
            <person name="Jetten M.S.M."/>
            <person name="Mascher T."/>
            <person name="Medema M.H."/>
            <person name="Devos D.P."/>
            <person name="Kaster A.-K."/>
            <person name="Ovreas L."/>
            <person name="Rohde M."/>
            <person name="Galperin M.Y."/>
            <person name="Jogler C."/>
        </authorList>
    </citation>
    <scope>NUCLEOTIDE SEQUENCE [LARGE SCALE GENOMIC DNA]</scope>
    <source>
        <strain evidence="4 5">CA13</strain>
    </source>
</reference>
<proteinExistence type="predicted"/>
<dbReference type="GO" id="GO:0042802">
    <property type="term" value="F:identical protein binding"/>
    <property type="evidence" value="ECO:0007669"/>
    <property type="project" value="InterPro"/>
</dbReference>
<name>A0A5C5Z1V1_9BACT</name>
<feature type="signal peptide" evidence="2">
    <location>
        <begin position="1"/>
        <end position="26"/>
    </location>
</feature>
<keyword evidence="5" id="KW-1185">Reference proteome</keyword>
<dbReference type="InterPro" id="IPR007131">
    <property type="entry name" value="SHD1"/>
</dbReference>
<feature type="chain" id="PRO_5022920264" description="SLA1 homology domain-containing protein" evidence="2">
    <location>
        <begin position="27"/>
        <end position="548"/>
    </location>
</feature>
<evidence type="ECO:0000313" key="5">
    <source>
        <dbReference type="Proteomes" id="UP000315010"/>
    </source>
</evidence>
<evidence type="ECO:0000256" key="2">
    <source>
        <dbReference type="SAM" id="SignalP"/>
    </source>
</evidence>
<evidence type="ECO:0000259" key="3">
    <source>
        <dbReference type="Pfam" id="PF03983"/>
    </source>
</evidence>
<dbReference type="GO" id="GO:0008092">
    <property type="term" value="F:cytoskeletal protein binding"/>
    <property type="evidence" value="ECO:0007669"/>
    <property type="project" value="InterPro"/>
</dbReference>